<gene>
    <name evidence="1" type="ORF">HMPREF0549_1290</name>
</gene>
<evidence type="ECO:0000313" key="1">
    <source>
        <dbReference type="EMBL" id="EEJ40258.1"/>
    </source>
</evidence>
<comment type="caution">
    <text evidence="1">The sequence shown here is derived from an EMBL/GenBank/DDBJ whole genome shotgun (WGS) entry which is preliminary data.</text>
</comment>
<dbReference type="HOGENOM" id="CLU_2450921_0_0_9"/>
<evidence type="ECO:0000313" key="2">
    <source>
        <dbReference type="Proteomes" id="UP000004483"/>
    </source>
</evidence>
<protein>
    <submittedName>
        <fullName evidence="1">Uncharacterized protein</fullName>
    </submittedName>
</protein>
<dbReference type="Proteomes" id="UP000004483">
    <property type="component" value="Unassembled WGS sequence"/>
</dbReference>
<dbReference type="AlphaFoldDB" id="C2EV04"/>
<reference evidence="1 2" key="1">
    <citation type="submission" date="2009-01" db="EMBL/GenBank/DDBJ databases">
        <authorList>
            <person name="Qin X."/>
            <person name="Bachman B."/>
            <person name="Battles P."/>
            <person name="Bell A."/>
            <person name="Bess C."/>
            <person name="Bickham C."/>
            <person name="Chaboub L."/>
            <person name="Chen D."/>
            <person name="Coyle M."/>
            <person name="Deiros D.R."/>
            <person name="Dinh H."/>
            <person name="Forbes L."/>
            <person name="Fowler G."/>
            <person name="Francisco L."/>
            <person name="Fu Q."/>
            <person name="Gubbala S."/>
            <person name="Hale W."/>
            <person name="Han Y."/>
            <person name="Hemphill L."/>
            <person name="Highlander S.K."/>
            <person name="Hirani K."/>
            <person name="Hogues M."/>
            <person name="Jackson L."/>
            <person name="Jakkamsetti A."/>
            <person name="Javaid M."/>
            <person name="Jiang H."/>
            <person name="Korchina V."/>
            <person name="Kovar C."/>
            <person name="Lara F."/>
            <person name="Lee S."/>
            <person name="Mata R."/>
            <person name="Mathew T."/>
            <person name="Moen C."/>
            <person name="Morales K."/>
            <person name="Munidasa M."/>
            <person name="Nazareth L."/>
            <person name="Ngo R."/>
            <person name="Nguyen L."/>
            <person name="Okwuonu G."/>
            <person name="Ongeri F."/>
            <person name="Patil S."/>
            <person name="Petrosino J."/>
            <person name="Pham C."/>
            <person name="Pham P."/>
            <person name="Pu L.-L."/>
            <person name="Puazo M."/>
            <person name="Raj R."/>
            <person name="Reid J."/>
            <person name="Rouhana J."/>
            <person name="Saada N."/>
            <person name="Shang Y."/>
            <person name="Simmons D."/>
            <person name="Thornton R."/>
            <person name="Warren J."/>
            <person name="Weissenberger G."/>
            <person name="Zhang J."/>
            <person name="Zhang L."/>
            <person name="Zhou C."/>
            <person name="Zhu D."/>
            <person name="Muzny D."/>
            <person name="Worley K."/>
            <person name="Gibbs R."/>
        </authorList>
    </citation>
    <scope>NUCLEOTIDE SEQUENCE [LARGE SCALE GENOMIC DNA]</scope>
    <source>
        <strain evidence="1 2">ATCC 49540</strain>
    </source>
</reference>
<dbReference type="EMBL" id="ACGV01000142">
    <property type="protein sequence ID" value="EEJ40258.1"/>
    <property type="molecule type" value="Genomic_DNA"/>
</dbReference>
<organism evidence="1 2">
    <name type="scientific">Limosilactobacillus vaginalis DSM 5837 = ATCC 49540</name>
    <dbReference type="NCBI Taxonomy" id="1423814"/>
    <lineage>
        <taxon>Bacteria</taxon>
        <taxon>Bacillati</taxon>
        <taxon>Bacillota</taxon>
        <taxon>Bacilli</taxon>
        <taxon>Lactobacillales</taxon>
        <taxon>Lactobacillaceae</taxon>
        <taxon>Limosilactobacillus</taxon>
    </lineage>
</organism>
<accession>C2EV04</accession>
<sequence>MNESVPHNIYSLLRSDNLTRCEIFTPLLLQISLALRIHKVMCSSKSHQHKIDDLNKWCTRMQRNRDLYKDNAISNLFKSICKSITIYSN</sequence>
<name>C2EV04_9LACO</name>
<proteinExistence type="predicted"/>